<feature type="domain" description="EXPERA" evidence="8">
    <location>
        <begin position="15"/>
        <end position="160"/>
    </location>
</feature>
<evidence type="ECO:0000259" key="8">
    <source>
        <dbReference type="PROSITE" id="PS51751"/>
    </source>
</evidence>
<protein>
    <recommendedName>
        <fullName evidence="7">Efficient mitochondria targeting-associated protein 19</fullName>
    </recommendedName>
</protein>
<keyword evidence="10" id="KW-1185">Reference proteome</keyword>
<keyword evidence="6 7" id="KW-0472">Membrane</keyword>
<comment type="subcellular location">
    <subcellularLocation>
        <location evidence="1">Endoplasmic reticulum membrane</location>
        <topology evidence="1">Multi-pass membrane protein</topology>
    </subcellularLocation>
</comment>
<dbReference type="InterPro" id="IPR016964">
    <property type="entry name" value="Sigma2_recept"/>
</dbReference>
<evidence type="ECO:0000313" key="10">
    <source>
        <dbReference type="Proteomes" id="UP000696485"/>
    </source>
</evidence>
<dbReference type="PANTHER" id="PTHR31204:SF1">
    <property type="entry name" value="SIGMA INTRACELLULAR RECEPTOR 2"/>
    <property type="match status" value="1"/>
</dbReference>
<keyword evidence="3 7" id="KW-0812">Transmembrane</keyword>
<sequence>MTASSHRVPLTARPKDLAMFVYFLVHIPATVLMDVVPLYPSFIQALIKPLMDLQVWYVENLRDPLMADRELIWFNTFLHMEALIQLPIFIYAAWALYNNKRSVALLICVYAAHVITTVIPCLTTVALGKSTDFPFDVSSNQRTILLSMYSPWFFFPLWMLVECFGRVRSYEQAGISSKKTK</sequence>
<dbReference type="Proteomes" id="UP000696485">
    <property type="component" value="Unassembled WGS sequence"/>
</dbReference>
<evidence type="ECO:0000256" key="3">
    <source>
        <dbReference type="ARBA" id="ARBA00022692"/>
    </source>
</evidence>
<feature type="transmembrane region" description="Helical" evidence="7">
    <location>
        <begin position="20"/>
        <end position="39"/>
    </location>
</feature>
<dbReference type="EMBL" id="JAAAUY010000747">
    <property type="protein sequence ID" value="KAF9326690.1"/>
    <property type="molecule type" value="Genomic_DNA"/>
</dbReference>
<dbReference type="PROSITE" id="PS51751">
    <property type="entry name" value="EXPERA"/>
    <property type="match status" value="1"/>
</dbReference>
<dbReference type="Pfam" id="PF05241">
    <property type="entry name" value="EBP"/>
    <property type="match status" value="1"/>
</dbReference>
<keyword evidence="4 7" id="KW-0256">Endoplasmic reticulum</keyword>
<evidence type="ECO:0000256" key="7">
    <source>
        <dbReference type="PIRNR" id="PIRNR031032"/>
    </source>
</evidence>
<dbReference type="InterPro" id="IPR033118">
    <property type="entry name" value="EXPERA"/>
</dbReference>
<dbReference type="InterPro" id="IPR051987">
    <property type="entry name" value="Sigma-2_receptor-like"/>
</dbReference>
<name>A0A9P5VIK5_9FUNG</name>
<reference evidence="9" key="1">
    <citation type="journal article" date="2020" name="Fungal Divers.">
        <title>Resolving the Mortierellaceae phylogeny through synthesis of multi-gene phylogenetics and phylogenomics.</title>
        <authorList>
            <person name="Vandepol N."/>
            <person name="Liber J."/>
            <person name="Desiro A."/>
            <person name="Na H."/>
            <person name="Kennedy M."/>
            <person name="Barry K."/>
            <person name="Grigoriev I.V."/>
            <person name="Miller A.N."/>
            <person name="O'Donnell K."/>
            <person name="Stajich J.E."/>
            <person name="Bonito G."/>
        </authorList>
    </citation>
    <scope>NUCLEOTIDE SEQUENCE</scope>
    <source>
        <strain evidence="9">NVP1</strain>
    </source>
</reference>
<evidence type="ECO:0000256" key="1">
    <source>
        <dbReference type="ARBA" id="ARBA00004477"/>
    </source>
</evidence>
<feature type="transmembrane region" description="Helical" evidence="7">
    <location>
        <begin position="143"/>
        <end position="161"/>
    </location>
</feature>
<keyword evidence="5 7" id="KW-1133">Transmembrane helix</keyword>
<feature type="transmembrane region" description="Helical" evidence="7">
    <location>
        <begin position="103"/>
        <end position="128"/>
    </location>
</feature>
<gene>
    <name evidence="9" type="ORF">BG006_009905</name>
</gene>
<dbReference type="GO" id="GO:0005789">
    <property type="term" value="C:endoplasmic reticulum membrane"/>
    <property type="evidence" value="ECO:0007669"/>
    <property type="project" value="UniProtKB-SubCell"/>
</dbReference>
<accession>A0A9P5VIK5</accession>
<evidence type="ECO:0000256" key="2">
    <source>
        <dbReference type="ARBA" id="ARBA00009096"/>
    </source>
</evidence>
<evidence type="ECO:0000256" key="4">
    <source>
        <dbReference type="ARBA" id="ARBA00022824"/>
    </source>
</evidence>
<evidence type="ECO:0000313" key="9">
    <source>
        <dbReference type="EMBL" id="KAF9326690.1"/>
    </source>
</evidence>
<dbReference type="PIRSF" id="PIRSF031032">
    <property type="entry name" value="TMP_97_prd"/>
    <property type="match status" value="1"/>
</dbReference>
<organism evidence="9 10">
    <name type="scientific">Podila minutissima</name>
    <dbReference type="NCBI Taxonomy" id="64525"/>
    <lineage>
        <taxon>Eukaryota</taxon>
        <taxon>Fungi</taxon>
        <taxon>Fungi incertae sedis</taxon>
        <taxon>Mucoromycota</taxon>
        <taxon>Mortierellomycotina</taxon>
        <taxon>Mortierellomycetes</taxon>
        <taxon>Mortierellales</taxon>
        <taxon>Mortierellaceae</taxon>
        <taxon>Podila</taxon>
    </lineage>
</organism>
<comment type="similarity">
    <text evidence="2">Belongs to the TMEM97/sigma-2 receptor family.</text>
</comment>
<proteinExistence type="inferred from homology"/>
<comment type="caution">
    <text evidence="9">The sequence shown here is derived from an EMBL/GenBank/DDBJ whole genome shotgun (WGS) entry which is preliminary data.</text>
</comment>
<dbReference type="AlphaFoldDB" id="A0A9P5VIK5"/>
<feature type="transmembrane region" description="Helical" evidence="7">
    <location>
        <begin position="71"/>
        <end position="96"/>
    </location>
</feature>
<evidence type="ECO:0000256" key="5">
    <source>
        <dbReference type="ARBA" id="ARBA00022989"/>
    </source>
</evidence>
<evidence type="ECO:0000256" key="6">
    <source>
        <dbReference type="ARBA" id="ARBA00023136"/>
    </source>
</evidence>
<dbReference type="PANTHER" id="PTHR31204">
    <property type="entry name" value="SIGMA INTRACELLULAR RECEPTOR 2"/>
    <property type="match status" value="1"/>
</dbReference>